<comment type="similarity">
    <text evidence="2">Belongs to the phosphohexose mutase family.</text>
</comment>
<dbReference type="InterPro" id="IPR036900">
    <property type="entry name" value="A-D-PHexomutase_C_sf"/>
</dbReference>
<dbReference type="FunFam" id="3.40.120.10:FF:000001">
    <property type="entry name" value="Phosphoglucosamine mutase"/>
    <property type="match status" value="1"/>
</dbReference>
<feature type="domain" description="Alpha-D-phosphohexomutase alpha/beta/alpha" evidence="9">
    <location>
        <begin position="165"/>
        <end position="261"/>
    </location>
</feature>
<sequence length="454" mass="49553">MALKNIPEYFPLDWRFGTDGIRGPVESKMNPLFMVKLGWAAGIILKETGIGKSVLIGKDTRISGYMIESALEAGFISAGIDVTLVGPMPTPGVAYLAKSTNQPGLVISASHNRFSDNGIKFFSQEGYKLDYRVEKRLEEVLLDQSFVVDSIELGKANRLMDAQQRYIDFCLATTQNLDLSGLTLAVDCANGANYSIAPSIFSELGCKVIEIGTSPNGININDGCGSTNPKKIQEEVISKGADLGVAFDGDGDRLAVIDKKGTVLDGDDLLYTLISRNSINPQNKSYEGIVGTLMTNKSLELYLRNEGMDFLRTDVGDKYVLRALRERNWILGGEPSGHIICLDHTTTGDALIASLKLLDSLKGVDFDISKALKNFTKLPQQLISFEVDEPSRVLMNSAVRSEISKLEKKLGNDGRVLIRPSGTEDLLRVMVEASSIQLANELAKELSEFIRKAA</sequence>
<evidence type="ECO:0008006" key="12">
    <source>
        <dbReference type="Google" id="ProtNLM"/>
    </source>
</evidence>
<proteinExistence type="inferred from homology"/>
<dbReference type="InterPro" id="IPR005845">
    <property type="entry name" value="A-D-PHexomutase_a/b/a-II"/>
</dbReference>
<dbReference type="SUPFAM" id="SSF55957">
    <property type="entry name" value="Phosphoglucomutase, C-terminal domain"/>
    <property type="match status" value="1"/>
</dbReference>
<dbReference type="GO" id="GO:0000287">
    <property type="term" value="F:magnesium ion binding"/>
    <property type="evidence" value="ECO:0007669"/>
    <property type="project" value="InterPro"/>
</dbReference>
<dbReference type="GO" id="GO:0005829">
    <property type="term" value="C:cytosol"/>
    <property type="evidence" value="ECO:0007669"/>
    <property type="project" value="TreeGrafter"/>
</dbReference>
<dbReference type="EMBL" id="UINC01000567">
    <property type="protein sequence ID" value="SUZ57611.1"/>
    <property type="molecule type" value="Genomic_DNA"/>
</dbReference>
<dbReference type="InterPro" id="IPR005846">
    <property type="entry name" value="A-D-PHexomutase_a/b/a-III"/>
</dbReference>
<gene>
    <name evidence="11" type="ORF">METZ01_LOCUS10465</name>
</gene>
<dbReference type="Gene3D" id="3.30.310.50">
    <property type="entry name" value="Alpha-D-phosphohexomutase, C-terminal domain"/>
    <property type="match status" value="1"/>
</dbReference>
<evidence type="ECO:0000259" key="7">
    <source>
        <dbReference type="Pfam" id="PF00408"/>
    </source>
</evidence>
<dbReference type="FunFam" id="3.40.120.10:FF:000003">
    <property type="entry name" value="Phosphoglucosamine mutase"/>
    <property type="match status" value="1"/>
</dbReference>
<evidence type="ECO:0000256" key="4">
    <source>
        <dbReference type="ARBA" id="ARBA00022723"/>
    </source>
</evidence>
<keyword evidence="4" id="KW-0479">Metal-binding</keyword>
<dbReference type="Pfam" id="PF02880">
    <property type="entry name" value="PGM_PMM_III"/>
    <property type="match status" value="1"/>
</dbReference>
<accession>A0A381NSP0</accession>
<dbReference type="HAMAP" id="MF_01554_B">
    <property type="entry name" value="GlmM_B"/>
    <property type="match status" value="1"/>
</dbReference>
<dbReference type="GO" id="GO:0009252">
    <property type="term" value="P:peptidoglycan biosynthetic process"/>
    <property type="evidence" value="ECO:0007669"/>
    <property type="project" value="TreeGrafter"/>
</dbReference>
<dbReference type="GO" id="GO:0008966">
    <property type="term" value="F:phosphoglucosamine mutase activity"/>
    <property type="evidence" value="ECO:0007669"/>
    <property type="project" value="InterPro"/>
</dbReference>
<dbReference type="InterPro" id="IPR050060">
    <property type="entry name" value="Phosphoglucosamine_mutase"/>
</dbReference>
<feature type="domain" description="Alpha-D-phosphohexomutase alpha/beta/alpha" evidence="8">
    <location>
        <begin position="16"/>
        <end position="142"/>
    </location>
</feature>
<keyword evidence="5" id="KW-0460">Magnesium</keyword>
<dbReference type="InterPro" id="IPR005844">
    <property type="entry name" value="A-D-PHexomutase_a/b/a-I"/>
</dbReference>
<evidence type="ECO:0000259" key="9">
    <source>
        <dbReference type="Pfam" id="PF02879"/>
    </source>
</evidence>
<dbReference type="Pfam" id="PF00408">
    <property type="entry name" value="PGM_PMM_IV"/>
    <property type="match status" value="1"/>
</dbReference>
<organism evidence="11">
    <name type="scientific">marine metagenome</name>
    <dbReference type="NCBI Taxonomy" id="408172"/>
    <lineage>
        <taxon>unclassified sequences</taxon>
        <taxon>metagenomes</taxon>
        <taxon>ecological metagenomes</taxon>
    </lineage>
</organism>
<dbReference type="NCBIfam" id="NF008139">
    <property type="entry name" value="PRK10887.1"/>
    <property type="match status" value="1"/>
</dbReference>
<dbReference type="PANTHER" id="PTHR42946:SF1">
    <property type="entry name" value="PHOSPHOGLUCOMUTASE (ALPHA-D-GLUCOSE-1,6-BISPHOSPHATE-DEPENDENT)"/>
    <property type="match status" value="1"/>
</dbReference>
<dbReference type="NCBIfam" id="TIGR01455">
    <property type="entry name" value="glmM"/>
    <property type="match status" value="1"/>
</dbReference>
<dbReference type="CDD" id="cd05802">
    <property type="entry name" value="GlmM"/>
    <property type="match status" value="1"/>
</dbReference>
<evidence type="ECO:0000259" key="10">
    <source>
        <dbReference type="Pfam" id="PF02880"/>
    </source>
</evidence>
<protein>
    <recommendedName>
        <fullName evidence="12">Phosphoglucosamine mutase</fullName>
    </recommendedName>
</protein>
<dbReference type="GO" id="GO:0004615">
    <property type="term" value="F:phosphomannomutase activity"/>
    <property type="evidence" value="ECO:0007669"/>
    <property type="project" value="TreeGrafter"/>
</dbReference>
<dbReference type="GO" id="GO:0005975">
    <property type="term" value="P:carbohydrate metabolic process"/>
    <property type="evidence" value="ECO:0007669"/>
    <property type="project" value="InterPro"/>
</dbReference>
<reference evidence="11" key="1">
    <citation type="submission" date="2018-05" db="EMBL/GenBank/DDBJ databases">
        <authorList>
            <person name="Lanie J.A."/>
            <person name="Ng W.-L."/>
            <person name="Kazmierczak K.M."/>
            <person name="Andrzejewski T.M."/>
            <person name="Davidsen T.M."/>
            <person name="Wayne K.J."/>
            <person name="Tettelin H."/>
            <person name="Glass J.I."/>
            <person name="Rusch D."/>
            <person name="Podicherti R."/>
            <person name="Tsui H.-C.T."/>
            <person name="Winkler M.E."/>
        </authorList>
    </citation>
    <scope>NUCLEOTIDE SEQUENCE</scope>
</reference>
<evidence type="ECO:0000259" key="8">
    <source>
        <dbReference type="Pfam" id="PF02878"/>
    </source>
</evidence>
<feature type="domain" description="Alpha-D-phosphohexomutase C-terminal" evidence="7">
    <location>
        <begin position="382"/>
        <end position="447"/>
    </location>
</feature>
<dbReference type="Pfam" id="PF02878">
    <property type="entry name" value="PGM_PMM_I"/>
    <property type="match status" value="1"/>
</dbReference>
<dbReference type="InterPro" id="IPR016055">
    <property type="entry name" value="A-D-PHexomutase_a/b/a-I/II/III"/>
</dbReference>
<dbReference type="GO" id="GO:0006048">
    <property type="term" value="P:UDP-N-acetylglucosamine biosynthetic process"/>
    <property type="evidence" value="ECO:0007669"/>
    <property type="project" value="TreeGrafter"/>
</dbReference>
<feature type="domain" description="Alpha-D-phosphohexomutase alpha/beta/alpha" evidence="10">
    <location>
        <begin position="265"/>
        <end position="374"/>
    </location>
</feature>
<dbReference type="PANTHER" id="PTHR42946">
    <property type="entry name" value="PHOSPHOHEXOSE MUTASE"/>
    <property type="match status" value="1"/>
</dbReference>
<evidence type="ECO:0000256" key="5">
    <source>
        <dbReference type="ARBA" id="ARBA00022842"/>
    </source>
</evidence>
<keyword evidence="6" id="KW-0413">Isomerase</keyword>
<comment type="cofactor">
    <cofactor evidence="1">
        <name>Mg(2+)</name>
        <dbReference type="ChEBI" id="CHEBI:18420"/>
    </cofactor>
</comment>
<dbReference type="AlphaFoldDB" id="A0A381NSP0"/>
<evidence type="ECO:0000256" key="6">
    <source>
        <dbReference type="ARBA" id="ARBA00023235"/>
    </source>
</evidence>
<dbReference type="InterPro" id="IPR005843">
    <property type="entry name" value="A-D-PHexomutase_C"/>
</dbReference>
<dbReference type="InterPro" id="IPR005841">
    <property type="entry name" value="Alpha-D-phosphohexomutase_SF"/>
</dbReference>
<dbReference type="Pfam" id="PF02879">
    <property type="entry name" value="PGM_PMM_II"/>
    <property type="match status" value="1"/>
</dbReference>
<evidence type="ECO:0000256" key="1">
    <source>
        <dbReference type="ARBA" id="ARBA00001946"/>
    </source>
</evidence>
<keyword evidence="3" id="KW-0597">Phosphoprotein</keyword>
<evidence type="ECO:0000256" key="2">
    <source>
        <dbReference type="ARBA" id="ARBA00010231"/>
    </source>
</evidence>
<evidence type="ECO:0000256" key="3">
    <source>
        <dbReference type="ARBA" id="ARBA00022553"/>
    </source>
</evidence>
<dbReference type="InterPro" id="IPR006352">
    <property type="entry name" value="GlmM_bact"/>
</dbReference>
<dbReference type="SUPFAM" id="SSF53738">
    <property type="entry name" value="Phosphoglucomutase, first 3 domains"/>
    <property type="match status" value="3"/>
</dbReference>
<dbReference type="Gene3D" id="3.40.120.10">
    <property type="entry name" value="Alpha-D-Glucose-1,6-Bisphosphate, subunit A, domain 3"/>
    <property type="match status" value="3"/>
</dbReference>
<dbReference type="PRINTS" id="PR00509">
    <property type="entry name" value="PGMPMM"/>
</dbReference>
<name>A0A381NSP0_9ZZZZ</name>
<evidence type="ECO:0000313" key="11">
    <source>
        <dbReference type="EMBL" id="SUZ57611.1"/>
    </source>
</evidence>